<keyword evidence="5 7" id="KW-0472">Membrane</keyword>
<dbReference type="AlphaFoldDB" id="A0A0G2A2Z9"/>
<dbReference type="GO" id="GO:0022857">
    <property type="term" value="F:transmembrane transporter activity"/>
    <property type="evidence" value="ECO:0007669"/>
    <property type="project" value="TreeGrafter"/>
</dbReference>
<dbReference type="Pfam" id="PF02687">
    <property type="entry name" value="FtsX"/>
    <property type="match status" value="1"/>
</dbReference>
<feature type="domain" description="MacB-like periplasmic core" evidence="9">
    <location>
        <begin position="40"/>
        <end position="264"/>
    </location>
</feature>
<keyword evidence="3 7" id="KW-0812">Transmembrane</keyword>
<evidence type="ECO:0000259" key="9">
    <source>
        <dbReference type="Pfam" id="PF12704"/>
    </source>
</evidence>
<dbReference type="PANTHER" id="PTHR30572:SF4">
    <property type="entry name" value="ABC TRANSPORTER PERMEASE YTRF"/>
    <property type="match status" value="1"/>
</dbReference>
<evidence type="ECO:0000256" key="4">
    <source>
        <dbReference type="ARBA" id="ARBA00022989"/>
    </source>
</evidence>
<evidence type="ECO:0000259" key="8">
    <source>
        <dbReference type="Pfam" id="PF02687"/>
    </source>
</evidence>
<name>A0A0G2A2Z9_9BACT</name>
<dbReference type="GO" id="GO:0005886">
    <property type="term" value="C:plasma membrane"/>
    <property type="evidence" value="ECO:0007669"/>
    <property type="project" value="UniProtKB-SubCell"/>
</dbReference>
<accession>A0A0G2A2Z9</accession>
<feature type="transmembrane region" description="Helical" evidence="7">
    <location>
        <begin position="354"/>
        <end position="379"/>
    </location>
</feature>
<gene>
    <name evidence="10" type="ORF">UY81_C0049G0003</name>
</gene>
<dbReference type="GO" id="GO:0005524">
    <property type="term" value="F:ATP binding"/>
    <property type="evidence" value="ECO:0007669"/>
    <property type="project" value="UniProtKB-KW"/>
</dbReference>
<feature type="transmembrane region" description="Helical" evidence="7">
    <location>
        <begin position="385"/>
        <end position="413"/>
    </location>
</feature>
<evidence type="ECO:0000256" key="3">
    <source>
        <dbReference type="ARBA" id="ARBA00022692"/>
    </source>
</evidence>
<comment type="caution">
    <text evidence="10">The sequence shown here is derived from an EMBL/GenBank/DDBJ whole genome shotgun (WGS) entry which is preliminary data.</text>
</comment>
<dbReference type="InterPro" id="IPR025857">
    <property type="entry name" value="MacB_PCD"/>
</dbReference>
<organism evidence="10 11">
    <name type="scientific">Candidatus Giovannonibacteria bacterium GW2011_GWA2_53_7</name>
    <dbReference type="NCBI Taxonomy" id="1618650"/>
    <lineage>
        <taxon>Bacteria</taxon>
        <taxon>Candidatus Giovannoniibacteriota</taxon>
    </lineage>
</organism>
<proteinExistence type="inferred from homology"/>
<keyword evidence="2" id="KW-1003">Cell membrane</keyword>
<evidence type="ECO:0000256" key="2">
    <source>
        <dbReference type="ARBA" id="ARBA00022475"/>
    </source>
</evidence>
<dbReference type="EMBL" id="LCRM01000049">
    <property type="protein sequence ID" value="KKW35217.1"/>
    <property type="molecule type" value="Genomic_DNA"/>
</dbReference>
<reference evidence="10 11" key="1">
    <citation type="journal article" date="2015" name="Nature">
        <title>rRNA introns, odd ribosomes, and small enigmatic genomes across a large radiation of phyla.</title>
        <authorList>
            <person name="Brown C.T."/>
            <person name="Hug L.A."/>
            <person name="Thomas B.C."/>
            <person name="Sharon I."/>
            <person name="Castelle C.J."/>
            <person name="Singh A."/>
            <person name="Wilkins M.J."/>
            <person name="Williams K.H."/>
            <person name="Banfield J.F."/>
        </authorList>
    </citation>
    <scope>NUCLEOTIDE SEQUENCE [LARGE SCALE GENOMIC DNA]</scope>
</reference>
<feature type="domain" description="ABC3 transporter permease C-terminal" evidence="8">
    <location>
        <begin position="305"/>
        <end position="423"/>
    </location>
</feature>
<protein>
    <submittedName>
        <fullName evidence="10">Macrolide transport system ATP-binding/permease protein</fullName>
    </submittedName>
</protein>
<dbReference type="PANTHER" id="PTHR30572">
    <property type="entry name" value="MEMBRANE COMPONENT OF TRANSPORTER-RELATED"/>
    <property type="match status" value="1"/>
</dbReference>
<evidence type="ECO:0000313" key="11">
    <source>
        <dbReference type="Proteomes" id="UP000034290"/>
    </source>
</evidence>
<dbReference type="Pfam" id="PF12704">
    <property type="entry name" value="MacB_PCD"/>
    <property type="match status" value="1"/>
</dbReference>
<comment type="similarity">
    <text evidence="6">Belongs to the ABC-4 integral membrane protein family.</text>
</comment>
<evidence type="ECO:0000256" key="7">
    <source>
        <dbReference type="SAM" id="Phobius"/>
    </source>
</evidence>
<feature type="transmembrane region" description="Helical" evidence="7">
    <location>
        <begin position="301"/>
        <end position="326"/>
    </location>
</feature>
<keyword evidence="10" id="KW-0547">Nucleotide-binding</keyword>
<comment type="subcellular location">
    <subcellularLocation>
        <location evidence="1">Cell membrane</location>
        <topology evidence="1">Multi-pass membrane protein</topology>
    </subcellularLocation>
</comment>
<keyword evidence="4 7" id="KW-1133">Transmembrane helix</keyword>
<keyword evidence="10" id="KW-0067">ATP-binding</keyword>
<feature type="transmembrane region" description="Helical" evidence="7">
    <location>
        <begin position="41"/>
        <end position="61"/>
    </location>
</feature>
<sequence length="430" mass="46343">MPGLATEGWLLKANCKNRHMNIKGIINLSLIGLKTNKNRSFLTMLGIIIGIAAVIIIMSVGSGAQSLIVSQVQKVGSNLLGIMPGGSDEEGPPASAFGITVTTLTYEDGLAITRQIPEIVAAASFARGIETISWQNQKTDTTFIGTTANYLEVEDTQVAWGRFFNDSEEKSIARVAVLGSQLALDLFGEVNPVGQMVKVRRENFEVIGVMKERGSVAFEKVDGQIFLPLETAQKLLLGINYVNLIRAKVIDEPSLEIAVEEVKQVLRDRHGISNPKEDDFSVRNQAEALDMLTTLTNGLKFFLAAVAAISLLVGGIGIMNIMYVSVSERTREIGLRKAVGATAGNLLNQFLAEAVIVTVLGGIVGILIGSLISALIAFVANYLGYSWHFIVTPSSIIVGFLVSFIIGVLFGFFPARQAAKLDPINALRYE</sequence>
<evidence type="ECO:0000256" key="1">
    <source>
        <dbReference type="ARBA" id="ARBA00004651"/>
    </source>
</evidence>
<dbReference type="InterPro" id="IPR003838">
    <property type="entry name" value="ABC3_permease_C"/>
</dbReference>
<evidence type="ECO:0000256" key="6">
    <source>
        <dbReference type="ARBA" id="ARBA00038076"/>
    </source>
</evidence>
<evidence type="ECO:0000313" key="10">
    <source>
        <dbReference type="EMBL" id="KKW35217.1"/>
    </source>
</evidence>
<dbReference type="InterPro" id="IPR050250">
    <property type="entry name" value="Macrolide_Exporter_MacB"/>
</dbReference>
<dbReference type="Proteomes" id="UP000034290">
    <property type="component" value="Unassembled WGS sequence"/>
</dbReference>
<evidence type="ECO:0000256" key="5">
    <source>
        <dbReference type="ARBA" id="ARBA00023136"/>
    </source>
</evidence>